<dbReference type="PANTHER" id="PTHR38042">
    <property type="entry name" value="UROPORPHYRINOGEN-III SYNTHASE, CHLOROPLASTIC"/>
    <property type="match status" value="1"/>
</dbReference>
<evidence type="ECO:0000313" key="11">
    <source>
        <dbReference type="EMBL" id="MCU9592858.1"/>
    </source>
</evidence>
<dbReference type="EMBL" id="JAOUSE010000001">
    <property type="protein sequence ID" value="MCU9592858.1"/>
    <property type="molecule type" value="Genomic_DNA"/>
</dbReference>
<evidence type="ECO:0000256" key="5">
    <source>
        <dbReference type="ARBA" id="ARBA00023244"/>
    </source>
</evidence>
<dbReference type="CDD" id="cd06578">
    <property type="entry name" value="HemD"/>
    <property type="match status" value="1"/>
</dbReference>
<dbReference type="InterPro" id="IPR003754">
    <property type="entry name" value="4pyrrol_synth_uPrphyn_synth"/>
</dbReference>
<organism evidence="11 12">
    <name type="scientific">Pallidibacillus thermolactis</name>
    <dbReference type="NCBI Taxonomy" id="251051"/>
    <lineage>
        <taxon>Bacteria</taxon>
        <taxon>Bacillati</taxon>
        <taxon>Bacillota</taxon>
        <taxon>Bacilli</taxon>
        <taxon>Bacillales</taxon>
        <taxon>Bacillaceae</taxon>
        <taxon>Pallidibacillus</taxon>
    </lineage>
</organism>
<dbReference type="PANTHER" id="PTHR38042:SF1">
    <property type="entry name" value="UROPORPHYRINOGEN-III SYNTHASE, CHLOROPLASTIC"/>
    <property type="match status" value="1"/>
</dbReference>
<dbReference type="Gene3D" id="3.40.50.10090">
    <property type="match status" value="2"/>
</dbReference>
<gene>
    <name evidence="11" type="ORF">OEV82_00135</name>
</gene>
<evidence type="ECO:0000259" key="10">
    <source>
        <dbReference type="Pfam" id="PF02602"/>
    </source>
</evidence>
<accession>A0ABT2WB00</accession>
<keyword evidence="12" id="KW-1185">Reference proteome</keyword>
<evidence type="ECO:0000313" key="12">
    <source>
        <dbReference type="Proteomes" id="UP001208656"/>
    </source>
</evidence>
<evidence type="ECO:0000256" key="3">
    <source>
        <dbReference type="ARBA" id="ARBA00013109"/>
    </source>
</evidence>
<dbReference type="EC" id="4.2.1.75" evidence="3 9"/>
<dbReference type="Pfam" id="PF02602">
    <property type="entry name" value="HEM4"/>
    <property type="match status" value="1"/>
</dbReference>
<evidence type="ECO:0000256" key="7">
    <source>
        <dbReference type="ARBA" id="ARBA00040167"/>
    </source>
</evidence>
<dbReference type="InterPro" id="IPR036108">
    <property type="entry name" value="4pyrrol_syn_uPrphyn_synt_sf"/>
</dbReference>
<evidence type="ECO:0000256" key="4">
    <source>
        <dbReference type="ARBA" id="ARBA00023239"/>
    </source>
</evidence>
<sequence length="258" mass="29132">MRESTLALSGKKCLIMRQADESHPLVTGVKKLGGIPTVVPLIAFRKQELSNEEVEAIKTIHTFHWIVFTSQNGVHFFMKALQEMAIPFPRTLKVAAVGKKTKRKLDECNITVDFTPHKFTGDHLAEALRERVSQDERILIVKGNLARDAVGQALQSLGCDVDEVIIYETYFPEESHSRLVQVMEKENVDVLIFTSPSTVENFVHIAGQHLPRYIEGKVLASIGPVTEKAMRKYGMPIHVCPEIYTMDELLNELALYFK</sequence>
<evidence type="ECO:0000256" key="1">
    <source>
        <dbReference type="ARBA" id="ARBA00004772"/>
    </source>
</evidence>
<comment type="pathway">
    <text evidence="1 9">Porphyrin-containing compound metabolism; protoporphyrin-IX biosynthesis; coproporphyrinogen-III from 5-aminolevulinate: step 3/4.</text>
</comment>
<proteinExistence type="inferred from homology"/>
<keyword evidence="4 9" id="KW-0456">Lyase</keyword>
<evidence type="ECO:0000256" key="8">
    <source>
        <dbReference type="ARBA" id="ARBA00048617"/>
    </source>
</evidence>
<dbReference type="RefSeq" id="WP_263060621.1">
    <property type="nucleotide sequence ID" value="NZ_JAOUSE010000001.1"/>
</dbReference>
<evidence type="ECO:0000256" key="6">
    <source>
        <dbReference type="ARBA" id="ARBA00037589"/>
    </source>
</evidence>
<comment type="caution">
    <text evidence="11">The sequence shown here is derived from an EMBL/GenBank/DDBJ whole genome shotgun (WGS) entry which is preliminary data.</text>
</comment>
<comment type="catalytic activity">
    <reaction evidence="8 9">
        <text>hydroxymethylbilane = uroporphyrinogen III + H2O</text>
        <dbReference type="Rhea" id="RHEA:18965"/>
        <dbReference type="ChEBI" id="CHEBI:15377"/>
        <dbReference type="ChEBI" id="CHEBI:57308"/>
        <dbReference type="ChEBI" id="CHEBI:57845"/>
        <dbReference type="EC" id="4.2.1.75"/>
    </reaction>
</comment>
<dbReference type="InterPro" id="IPR039793">
    <property type="entry name" value="UROS/Hem4"/>
</dbReference>
<evidence type="ECO:0000256" key="2">
    <source>
        <dbReference type="ARBA" id="ARBA00008133"/>
    </source>
</evidence>
<comment type="function">
    <text evidence="6 9">Catalyzes cyclization of the linear tetrapyrrole, hydroxymethylbilane, to the macrocyclic uroporphyrinogen III.</text>
</comment>
<keyword evidence="5 9" id="KW-0627">Porphyrin biosynthesis</keyword>
<name>A0ABT2WB00_9BACI</name>
<protein>
    <recommendedName>
        <fullName evidence="7 9">Uroporphyrinogen-III synthase</fullName>
        <ecNumber evidence="3 9">4.2.1.75</ecNumber>
    </recommendedName>
</protein>
<reference evidence="11 12" key="1">
    <citation type="submission" date="2022-10" db="EMBL/GenBank/DDBJ databases">
        <title>Description of Fervidibacillus gen. nov. in the family Fervidibacillaceae fam. nov. with two species, Fervidibacillus albus sp. nov., and Fervidibacillus halotolerans sp. nov., isolated from tidal flat sediments.</title>
        <authorList>
            <person name="Kwon K.K."/>
            <person name="Yang S.-H."/>
        </authorList>
    </citation>
    <scope>NUCLEOTIDE SEQUENCE [LARGE SCALE GENOMIC DNA]</scope>
    <source>
        <strain evidence="11 12">DSM 23332</strain>
    </source>
</reference>
<comment type="similarity">
    <text evidence="2 9">Belongs to the uroporphyrinogen-III synthase family.</text>
</comment>
<dbReference type="SUPFAM" id="SSF69618">
    <property type="entry name" value="HemD-like"/>
    <property type="match status" value="1"/>
</dbReference>
<feature type="domain" description="Tetrapyrrole biosynthesis uroporphyrinogen III synthase" evidence="10">
    <location>
        <begin position="25"/>
        <end position="250"/>
    </location>
</feature>
<evidence type="ECO:0000256" key="9">
    <source>
        <dbReference type="RuleBase" id="RU366031"/>
    </source>
</evidence>
<dbReference type="Proteomes" id="UP001208656">
    <property type="component" value="Unassembled WGS sequence"/>
</dbReference>